<keyword evidence="4" id="KW-1185">Reference proteome</keyword>
<dbReference type="AlphaFoldDB" id="A0A9W6MMS9"/>
<gene>
    <name evidence="3" type="ORF">GCM10017621_08360</name>
</gene>
<comment type="caution">
    <text evidence="3">The sequence shown here is derived from an EMBL/GenBank/DDBJ whole genome shotgun (WGS) entry which is preliminary data.</text>
</comment>
<dbReference type="Pfam" id="PF19606">
    <property type="entry name" value="DUF6111"/>
    <property type="match status" value="1"/>
</dbReference>
<evidence type="ECO:0000256" key="2">
    <source>
        <dbReference type="SAM" id="Phobius"/>
    </source>
</evidence>
<keyword evidence="2" id="KW-0472">Membrane</keyword>
<dbReference type="InterPro" id="IPR046093">
    <property type="entry name" value="DUF6111"/>
</dbReference>
<evidence type="ECO:0000313" key="3">
    <source>
        <dbReference type="EMBL" id="GLK51328.1"/>
    </source>
</evidence>
<feature type="transmembrane region" description="Helical" evidence="2">
    <location>
        <begin position="7"/>
        <end position="25"/>
    </location>
</feature>
<reference evidence="3" key="1">
    <citation type="journal article" date="2014" name="Int. J. Syst. Evol. Microbiol.">
        <title>Complete genome sequence of Corynebacterium casei LMG S-19264T (=DSM 44701T), isolated from a smear-ripened cheese.</title>
        <authorList>
            <consortium name="US DOE Joint Genome Institute (JGI-PGF)"/>
            <person name="Walter F."/>
            <person name="Albersmeier A."/>
            <person name="Kalinowski J."/>
            <person name="Ruckert C."/>
        </authorList>
    </citation>
    <scope>NUCLEOTIDE SEQUENCE</scope>
    <source>
        <strain evidence="3">VKM B-1513</strain>
    </source>
</reference>
<feature type="region of interest" description="Disordered" evidence="1">
    <location>
        <begin position="85"/>
        <end position="108"/>
    </location>
</feature>
<reference evidence="3" key="2">
    <citation type="submission" date="2023-01" db="EMBL/GenBank/DDBJ databases">
        <authorList>
            <person name="Sun Q."/>
            <person name="Evtushenko L."/>
        </authorList>
    </citation>
    <scope>NUCLEOTIDE SEQUENCE</scope>
    <source>
        <strain evidence="3">VKM B-1513</strain>
    </source>
</reference>
<evidence type="ECO:0000313" key="4">
    <source>
        <dbReference type="Proteomes" id="UP001143486"/>
    </source>
</evidence>
<feature type="transmembrane region" description="Helical" evidence="2">
    <location>
        <begin position="37"/>
        <end position="58"/>
    </location>
</feature>
<evidence type="ECO:0000256" key="1">
    <source>
        <dbReference type="SAM" id="MobiDB-lite"/>
    </source>
</evidence>
<keyword evidence="2" id="KW-1133">Transmembrane helix</keyword>
<organism evidence="3 4">
    <name type="scientific">Maricaulis virginensis</name>
    <dbReference type="NCBI Taxonomy" id="144022"/>
    <lineage>
        <taxon>Bacteria</taxon>
        <taxon>Pseudomonadati</taxon>
        <taxon>Pseudomonadota</taxon>
        <taxon>Alphaproteobacteria</taxon>
        <taxon>Maricaulales</taxon>
        <taxon>Maricaulaceae</taxon>
        <taxon>Maricaulis</taxon>
    </lineage>
</organism>
<sequence>MIRITIIEIASFFLPFLLFFIWRWQTRSDVKLTATPALKLGVAGAVLAIAAMIALAMFDASRGGHEGDRYVPPRVVDGRVVPGHFVPAGDAESDEADTPETENEDTPQ</sequence>
<accession>A0A9W6MMS9</accession>
<proteinExistence type="predicted"/>
<feature type="compositionally biased region" description="Acidic residues" evidence="1">
    <location>
        <begin position="91"/>
        <end position="108"/>
    </location>
</feature>
<dbReference type="Proteomes" id="UP001143486">
    <property type="component" value="Unassembled WGS sequence"/>
</dbReference>
<protein>
    <submittedName>
        <fullName evidence="3">Uncharacterized protein</fullName>
    </submittedName>
</protein>
<dbReference type="EMBL" id="BSFE01000002">
    <property type="protein sequence ID" value="GLK51328.1"/>
    <property type="molecule type" value="Genomic_DNA"/>
</dbReference>
<keyword evidence="2" id="KW-0812">Transmembrane</keyword>
<name>A0A9W6MMS9_9PROT</name>
<dbReference type="RefSeq" id="WP_271185713.1">
    <property type="nucleotide sequence ID" value="NZ_BSFE01000002.1"/>
</dbReference>